<evidence type="ECO:0008006" key="4">
    <source>
        <dbReference type="Google" id="ProtNLM"/>
    </source>
</evidence>
<evidence type="ECO:0000256" key="1">
    <source>
        <dbReference type="ARBA" id="ARBA00022559"/>
    </source>
</evidence>
<gene>
    <name evidence="2" type="ORF">HPB51_008533</name>
</gene>
<keyword evidence="1" id="KW-0575">Peroxidase</keyword>
<evidence type="ECO:0000313" key="3">
    <source>
        <dbReference type="Proteomes" id="UP000821866"/>
    </source>
</evidence>
<dbReference type="Pfam" id="PF03098">
    <property type="entry name" value="An_peroxidase"/>
    <property type="match status" value="1"/>
</dbReference>
<dbReference type="PANTHER" id="PTHR11475:SF109">
    <property type="entry name" value="CHORION PEROXIDASE-LIKE PROTEIN"/>
    <property type="match status" value="1"/>
</dbReference>
<name>A0A9J6ESF8_RHIMP</name>
<dbReference type="EMBL" id="JABSTU010000002">
    <property type="protein sequence ID" value="KAH8037109.1"/>
    <property type="molecule type" value="Genomic_DNA"/>
</dbReference>
<reference evidence="2" key="1">
    <citation type="journal article" date="2020" name="Cell">
        <title>Large-Scale Comparative Analyses of Tick Genomes Elucidate Their Genetic Diversity and Vector Capacities.</title>
        <authorList>
            <consortium name="Tick Genome and Microbiome Consortium (TIGMIC)"/>
            <person name="Jia N."/>
            <person name="Wang J."/>
            <person name="Shi W."/>
            <person name="Du L."/>
            <person name="Sun Y."/>
            <person name="Zhan W."/>
            <person name="Jiang J.F."/>
            <person name="Wang Q."/>
            <person name="Zhang B."/>
            <person name="Ji P."/>
            <person name="Bell-Sakyi L."/>
            <person name="Cui X.M."/>
            <person name="Yuan T.T."/>
            <person name="Jiang B.G."/>
            <person name="Yang W.F."/>
            <person name="Lam T.T."/>
            <person name="Chang Q.C."/>
            <person name="Ding S.J."/>
            <person name="Wang X.J."/>
            <person name="Zhu J.G."/>
            <person name="Ruan X.D."/>
            <person name="Zhao L."/>
            <person name="Wei J.T."/>
            <person name="Ye R.Z."/>
            <person name="Que T.C."/>
            <person name="Du C.H."/>
            <person name="Zhou Y.H."/>
            <person name="Cheng J.X."/>
            <person name="Dai P.F."/>
            <person name="Guo W.B."/>
            <person name="Han X.H."/>
            <person name="Huang E.J."/>
            <person name="Li L.F."/>
            <person name="Wei W."/>
            <person name="Gao Y.C."/>
            <person name="Liu J.Z."/>
            <person name="Shao H.Z."/>
            <person name="Wang X."/>
            <person name="Wang C.C."/>
            <person name="Yang T.C."/>
            <person name="Huo Q.B."/>
            <person name="Li W."/>
            <person name="Chen H.Y."/>
            <person name="Chen S.E."/>
            <person name="Zhou L.G."/>
            <person name="Ni X.B."/>
            <person name="Tian J.H."/>
            <person name="Sheng Y."/>
            <person name="Liu T."/>
            <person name="Pan Y.S."/>
            <person name="Xia L.Y."/>
            <person name="Li J."/>
            <person name="Zhao F."/>
            <person name="Cao W.C."/>
        </authorList>
    </citation>
    <scope>NUCLEOTIDE SEQUENCE</scope>
    <source>
        <strain evidence="2">Rmic-2018</strain>
    </source>
</reference>
<keyword evidence="3" id="KW-1185">Reference proteome</keyword>
<dbReference type="PANTHER" id="PTHR11475">
    <property type="entry name" value="OXIDASE/PEROXIDASE"/>
    <property type="match status" value="1"/>
</dbReference>
<accession>A0A9J6ESF8</accession>
<dbReference type="VEuPathDB" id="VectorBase:LOC119179843"/>
<sequence>MCRSIDDVDLFPAGIAEKPVLGGVVGPTFACLIAEQFVRMRKGDRFWYENGGLASSFTSDQLRELRKVTLARVLCDNLDDIETIQARVMEQVDQRRQRVSVCLLDSAPTLSLWTEKAWRRAKKPRADTLRRIRVLKPWNRNEGGSTPPSKVLNWHV</sequence>
<dbReference type="InterPro" id="IPR010255">
    <property type="entry name" value="Haem_peroxidase_sf"/>
</dbReference>
<dbReference type="Proteomes" id="UP000821866">
    <property type="component" value="Chromosome 10"/>
</dbReference>
<dbReference type="PROSITE" id="PS50292">
    <property type="entry name" value="PEROXIDASE_3"/>
    <property type="match status" value="1"/>
</dbReference>
<dbReference type="AlphaFoldDB" id="A0A9J6ESF8"/>
<keyword evidence="1" id="KW-0560">Oxidoreductase</keyword>
<reference evidence="2" key="2">
    <citation type="submission" date="2021-09" db="EMBL/GenBank/DDBJ databases">
        <authorList>
            <person name="Jia N."/>
            <person name="Wang J."/>
            <person name="Shi W."/>
            <person name="Du L."/>
            <person name="Sun Y."/>
            <person name="Zhan W."/>
            <person name="Jiang J."/>
            <person name="Wang Q."/>
            <person name="Zhang B."/>
            <person name="Ji P."/>
            <person name="Sakyi L.B."/>
            <person name="Cui X."/>
            <person name="Yuan T."/>
            <person name="Jiang B."/>
            <person name="Yang W."/>
            <person name="Lam T.T.-Y."/>
            <person name="Chang Q."/>
            <person name="Ding S."/>
            <person name="Wang X."/>
            <person name="Zhu J."/>
            <person name="Ruan X."/>
            <person name="Zhao L."/>
            <person name="Wei J."/>
            <person name="Que T."/>
            <person name="Du C."/>
            <person name="Cheng J."/>
            <person name="Dai P."/>
            <person name="Han X."/>
            <person name="Huang E."/>
            <person name="Gao Y."/>
            <person name="Liu J."/>
            <person name="Shao H."/>
            <person name="Ye R."/>
            <person name="Li L."/>
            <person name="Wei W."/>
            <person name="Wang X."/>
            <person name="Wang C."/>
            <person name="Huo Q."/>
            <person name="Li W."/>
            <person name="Guo W."/>
            <person name="Chen H."/>
            <person name="Chen S."/>
            <person name="Zhou L."/>
            <person name="Zhou L."/>
            <person name="Ni X."/>
            <person name="Tian J."/>
            <person name="Zhou Y."/>
            <person name="Sheng Y."/>
            <person name="Liu T."/>
            <person name="Pan Y."/>
            <person name="Xia L."/>
            <person name="Li J."/>
            <person name="Zhao F."/>
            <person name="Cao W."/>
        </authorList>
    </citation>
    <scope>NUCLEOTIDE SEQUENCE</scope>
    <source>
        <strain evidence="2">Rmic-2018</strain>
        <tissue evidence="2">Larvae</tissue>
    </source>
</reference>
<dbReference type="GO" id="GO:0006979">
    <property type="term" value="P:response to oxidative stress"/>
    <property type="evidence" value="ECO:0007669"/>
    <property type="project" value="InterPro"/>
</dbReference>
<dbReference type="Gene3D" id="1.10.640.10">
    <property type="entry name" value="Haem peroxidase domain superfamily, animal type"/>
    <property type="match status" value="1"/>
</dbReference>
<dbReference type="SUPFAM" id="SSF48113">
    <property type="entry name" value="Heme-dependent peroxidases"/>
    <property type="match status" value="1"/>
</dbReference>
<dbReference type="GO" id="GO:0020037">
    <property type="term" value="F:heme binding"/>
    <property type="evidence" value="ECO:0007669"/>
    <property type="project" value="InterPro"/>
</dbReference>
<dbReference type="InterPro" id="IPR037120">
    <property type="entry name" value="Haem_peroxidase_sf_animal"/>
</dbReference>
<organism evidence="2 3">
    <name type="scientific">Rhipicephalus microplus</name>
    <name type="common">Cattle tick</name>
    <name type="synonym">Boophilus microplus</name>
    <dbReference type="NCBI Taxonomy" id="6941"/>
    <lineage>
        <taxon>Eukaryota</taxon>
        <taxon>Metazoa</taxon>
        <taxon>Ecdysozoa</taxon>
        <taxon>Arthropoda</taxon>
        <taxon>Chelicerata</taxon>
        <taxon>Arachnida</taxon>
        <taxon>Acari</taxon>
        <taxon>Parasitiformes</taxon>
        <taxon>Ixodida</taxon>
        <taxon>Ixodoidea</taxon>
        <taxon>Ixodidae</taxon>
        <taxon>Rhipicephalinae</taxon>
        <taxon>Rhipicephalus</taxon>
        <taxon>Boophilus</taxon>
    </lineage>
</organism>
<proteinExistence type="predicted"/>
<dbReference type="InterPro" id="IPR019791">
    <property type="entry name" value="Haem_peroxidase_animal"/>
</dbReference>
<comment type="caution">
    <text evidence="2">The sequence shown here is derived from an EMBL/GenBank/DDBJ whole genome shotgun (WGS) entry which is preliminary data.</text>
</comment>
<protein>
    <recommendedName>
        <fullName evidence="4">Peroxidase</fullName>
    </recommendedName>
</protein>
<evidence type="ECO:0000313" key="2">
    <source>
        <dbReference type="EMBL" id="KAH8037109.1"/>
    </source>
</evidence>
<dbReference type="GO" id="GO:0004601">
    <property type="term" value="F:peroxidase activity"/>
    <property type="evidence" value="ECO:0007669"/>
    <property type="project" value="UniProtKB-KW"/>
</dbReference>